<dbReference type="Proteomes" id="UP000239446">
    <property type="component" value="Unassembled WGS sequence"/>
</dbReference>
<dbReference type="EMBL" id="PTIU01000026">
    <property type="protein sequence ID" value="PPK53482.1"/>
    <property type="molecule type" value="Genomic_DNA"/>
</dbReference>
<evidence type="ECO:0000256" key="1">
    <source>
        <dbReference type="SAM" id="MobiDB-lite"/>
    </source>
</evidence>
<evidence type="ECO:0000313" key="3">
    <source>
        <dbReference type="EMBL" id="PPK53482.1"/>
    </source>
</evidence>
<accession>A0A2S6G3P8</accession>
<proteinExistence type="predicted"/>
<sequence>MEDWQQCLAPECQTALLLARDTVARHGGYVITAEDFLLALLDAIPAITPFLVRQGVDLDELVRTIQGEQPVVAEVHNDGQLSSQLVYWLSRAREVTPAAWLEWPQLLKVLARDCERLQDRAYVAVLELVQRWPNEPIPAVPADAESVRPIMTDLPWQQLAEDVSVMLATSPNVLAWVHGPAGLGKTSWLQLLTNTPGLEAVMVNARSENDIRACQDRLLICQGAASQQSWPTLILDHTSPSDLLVLLVRTGSALADLLVQWRGPVLLASREQATDRRALRRIARLLGRDVQDYPAPSVSTAQHFAIVLAHQPAIEKRWGIHLSAEALEEAVAGAARHGLTPGSLLQWLKRAAARLDLFARRGSVEGLALSAQQKSLQSQSLLAMAREGDWPPVEPGIKGLEASLAKVDRVWERRYQAGTLRCLQTSDLLAEWPQLSLAEPTSPVHYVGHHEQPQGESTGAGPGNLHS</sequence>
<evidence type="ECO:0000313" key="4">
    <source>
        <dbReference type="Proteomes" id="UP000239446"/>
    </source>
</evidence>
<dbReference type="AlphaFoldDB" id="A0A2S6G3P8"/>
<dbReference type="InterPro" id="IPR036628">
    <property type="entry name" value="Clp_N_dom_sf"/>
</dbReference>
<dbReference type="RefSeq" id="WP_104417056.1">
    <property type="nucleotide sequence ID" value="NZ_PTIT01000026.1"/>
</dbReference>
<dbReference type="SUPFAM" id="SSF52540">
    <property type="entry name" value="P-loop containing nucleoside triphosphate hydrolases"/>
    <property type="match status" value="1"/>
</dbReference>
<evidence type="ECO:0008006" key="6">
    <source>
        <dbReference type="Google" id="ProtNLM"/>
    </source>
</evidence>
<reference evidence="2 5" key="1">
    <citation type="submission" date="2018-02" db="EMBL/GenBank/DDBJ databases">
        <title>Deep subsurface shale carbon reservoir microbial communities from Ohio and West Virginia, USA.</title>
        <authorList>
            <person name="Wrighton K."/>
        </authorList>
    </citation>
    <scope>NUCLEOTIDE SEQUENCE [LARGE SCALE GENOMIC DNA]</scope>
    <source>
        <strain evidence="2 5">UTICA-S1B6</strain>
    </source>
</reference>
<comment type="caution">
    <text evidence="3">The sequence shown here is derived from an EMBL/GenBank/DDBJ whole genome shotgun (WGS) entry which is preliminary data.</text>
</comment>
<reference evidence="3 4" key="2">
    <citation type="submission" date="2018-02" db="EMBL/GenBank/DDBJ databases">
        <title>Subsurface microbial communities from deep shales in Ohio and West Virginia, USA.</title>
        <authorList>
            <person name="Wrighton K."/>
        </authorList>
    </citation>
    <scope>NUCLEOTIDE SEQUENCE [LARGE SCALE GENOMIC DNA]</scope>
    <source>
        <strain evidence="3 4">UTICA-S1B9</strain>
    </source>
</reference>
<feature type="region of interest" description="Disordered" evidence="1">
    <location>
        <begin position="444"/>
        <end position="467"/>
    </location>
</feature>
<name>A0A2S6G3P8_9GAMM</name>
<feature type="compositionally biased region" description="Gly residues" evidence="1">
    <location>
        <begin position="458"/>
        <end position="467"/>
    </location>
</feature>
<protein>
    <recommendedName>
        <fullName evidence="6">ClpA/ClpB-like protein</fullName>
    </recommendedName>
</protein>
<dbReference type="InterPro" id="IPR027417">
    <property type="entry name" value="P-loop_NTPase"/>
</dbReference>
<dbReference type="Gene3D" id="1.10.1780.10">
    <property type="entry name" value="Clp, N-terminal domain"/>
    <property type="match status" value="1"/>
</dbReference>
<organism evidence="3 4">
    <name type="scientific">Marinobacter persicus</name>
    <dbReference type="NCBI Taxonomy" id="930118"/>
    <lineage>
        <taxon>Bacteria</taxon>
        <taxon>Pseudomonadati</taxon>
        <taxon>Pseudomonadota</taxon>
        <taxon>Gammaproteobacteria</taxon>
        <taxon>Pseudomonadales</taxon>
        <taxon>Marinobacteraceae</taxon>
        <taxon>Marinobacter</taxon>
    </lineage>
</organism>
<keyword evidence="5" id="KW-1185">Reference proteome</keyword>
<gene>
    <name evidence="3" type="ORF">B0H24_102635</name>
    <name evidence="2" type="ORF">BY455_12635</name>
</gene>
<dbReference type="OrthoDB" id="6345267at2"/>
<dbReference type="EMBL" id="PTIT01000026">
    <property type="protein sequence ID" value="PPK50427.1"/>
    <property type="molecule type" value="Genomic_DNA"/>
</dbReference>
<evidence type="ECO:0000313" key="2">
    <source>
        <dbReference type="EMBL" id="PPK50427.1"/>
    </source>
</evidence>
<evidence type="ECO:0000313" key="5">
    <source>
        <dbReference type="Proteomes" id="UP000239648"/>
    </source>
</evidence>
<dbReference type="Proteomes" id="UP000239648">
    <property type="component" value="Unassembled WGS sequence"/>
</dbReference>